<dbReference type="EMBL" id="JARKIB010000017">
    <property type="protein sequence ID" value="KAJ7769867.1"/>
    <property type="molecule type" value="Genomic_DNA"/>
</dbReference>
<sequence length="236" mass="27384">MTTTAKRTCLTPVQLQQFWEISWTLCPRISIKGRWVDSRALEEWNQRDQQPCSRCTDARAPRICKITIDHPCCQTCRELKIGCDRRARFVFEHTKQDFFDDYQSFLAVYTTKPPREMRSLKQTGNRARRLLLQAPEERSVVAASPSVPYPPERPTFRQNAVGNNRGETLIKKYMLHLEPELQVLKLQTVALKETAERIKTYLERTIAVESDATELQRILDRVSYVEHACAKITANA</sequence>
<reference evidence="1" key="1">
    <citation type="submission" date="2023-03" db="EMBL/GenBank/DDBJ databases">
        <title>Massive genome expansion in bonnet fungi (Mycena s.s.) driven by repeated elements and novel gene families across ecological guilds.</title>
        <authorList>
            <consortium name="Lawrence Berkeley National Laboratory"/>
            <person name="Harder C.B."/>
            <person name="Miyauchi S."/>
            <person name="Viragh M."/>
            <person name="Kuo A."/>
            <person name="Thoen E."/>
            <person name="Andreopoulos B."/>
            <person name="Lu D."/>
            <person name="Skrede I."/>
            <person name="Drula E."/>
            <person name="Henrissat B."/>
            <person name="Morin E."/>
            <person name="Kohler A."/>
            <person name="Barry K."/>
            <person name="LaButti K."/>
            <person name="Morin E."/>
            <person name="Salamov A."/>
            <person name="Lipzen A."/>
            <person name="Mereny Z."/>
            <person name="Hegedus B."/>
            <person name="Baldrian P."/>
            <person name="Stursova M."/>
            <person name="Weitz H."/>
            <person name="Taylor A."/>
            <person name="Grigoriev I.V."/>
            <person name="Nagy L.G."/>
            <person name="Martin F."/>
            <person name="Kauserud H."/>
        </authorList>
    </citation>
    <scope>NUCLEOTIDE SEQUENCE</scope>
    <source>
        <strain evidence="1">CBHHK182m</strain>
    </source>
</reference>
<keyword evidence="2" id="KW-1185">Reference proteome</keyword>
<dbReference type="AlphaFoldDB" id="A0AAD7NQ62"/>
<evidence type="ECO:0000313" key="2">
    <source>
        <dbReference type="Proteomes" id="UP001215598"/>
    </source>
</evidence>
<organism evidence="1 2">
    <name type="scientific">Mycena metata</name>
    <dbReference type="NCBI Taxonomy" id="1033252"/>
    <lineage>
        <taxon>Eukaryota</taxon>
        <taxon>Fungi</taxon>
        <taxon>Dikarya</taxon>
        <taxon>Basidiomycota</taxon>
        <taxon>Agaricomycotina</taxon>
        <taxon>Agaricomycetes</taxon>
        <taxon>Agaricomycetidae</taxon>
        <taxon>Agaricales</taxon>
        <taxon>Marasmiineae</taxon>
        <taxon>Mycenaceae</taxon>
        <taxon>Mycena</taxon>
    </lineage>
</organism>
<gene>
    <name evidence="1" type="ORF">B0H16DRAFT_1685994</name>
</gene>
<comment type="caution">
    <text evidence="1">The sequence shown here is derived from an EMBL/GenBank/DDBJ whole genome shotgun (WGS) entry which is preliminary data.</text>
</comment>
<evidence type="ECO:0000313" key="1">
    <source>
        <dbReference type="EMBL" id="KAJ7769867.1"/>
    </source>
</evidence>
<proteinExistence type="predicted"/>
<accession>A0AAD7NQ62</accession>
<protein>
    <submittedName>
        <fullName evidence="1">Uncharacterized protein</fullName>
    </submittedName>
</protein>
<dbReference type="Proteomes" id="UP001215598">
    <property type="component" value="Unassembled WGS sequence"/>
</dbReference>
<name>A0AAD7NQ62_9AGAR</name>